<comment type="caution">
    <text evidence="1">The sequence shown here is derived from an EMBL/GenBank/DDBJ whole genome shotgun (WGS) entry which is preliminary data.</text>
</comment>
<organism evidence="1 2">
    <name type="scientific">Tuber magnatum</name>
    <name type="common">white Piedmont truffle</name>
    <dbReference type="NCBI Taxonomy" id="42249"/>
    <lineage>
        <taxon>Eukaryota</taxon>
        <taxon>Fungi</taxon>
        <taxon>Dikarya</taxon>
        <taxon>Ascomycota</taxon>
        <taxon>Pezizomycotina</taxon>
        <taxon>Pezizomycetes</taxon>
        <taxon>Pezizales</taxon>
        <taxon>Tuberaceae</taxon>
        <taxon>Tuber</taxon>
    </lineage>
</organism>
<name>A0A317SG68_9PEZI</name>
<reference evidence="1 2" key="1">
    <citation type="submission" date="2018-03" db="EMBL/GenBank/DDBJ databases">
        <title>Genomes of Pezizomycetes fungi and the evolution of truffles.</title>
        <authorList>
            <person name="Murat C."/>
            <person name="Payen T."/>
            <person name="Noel B."/>
            <person name="Kuo A."/>
            <person name="Martin F.M."/>
        </authorList>
    </citation>
    <scope>NUCLEOTIDE SEQUENCE [LARGE SCALE GENOMIC DNA]</scope>
    <source>
        <strain evidence="1">091103-1</strain>
    </source>
</reference>
<gene>
    <name evidence="1" type="ORF">C7212DRAFT_331944</name>
</gene>
<evidence type="ECO:0000313" key="1">
    <source>
        <dbReference type="EMBL" id="PWW73524.1"/>
    </source>
</evidence>
<evidence type="ECO:0000313" key="2">
    <source>
        <dbReference type="Proteomes" id="UP000246991"/>
    </source>
</evidence>
<dbReference type="Proteomes" id="UP000246991">
    <property type="component" value="Unassembled WGS sequence"/>
</dbReference>
<proteinExistence type="predicted"/>
<dbReference type="AlphaFoldDB" id="A0A317SG68"/>
<accession>A0A317SG68</accession>
<protein>
    <submittedName>
        <fullName evidence="1">Uncharacterized protein</fullName>
    </submittedName>
</protein>
<sequence length="52" mass="5441">MGGWMDGLMDRSLDGWGATGITVPMLEYKQTVKGSQNAGLGGESWVIGPLAT</sequence>
<dbReference type="EMBL" id="PYWC01000078">
    <property type="protein sequence ID" value="PWW73524.1"/>
    <property type="molecule type" value="Genomic_DNA"/>
</dbReference>
<keyword evidence="2" id="KW-1185">Reference proteome</keyword>